<reference evidence="15" key="1">
    <citation type="submission" date="2021-02" db="EMBL/GenBank/DDBJ databases">
        <authorList>
            <person name="Nowell W R."/>
        </authorList>
    </citation>
    <scope>NUCLEOTIDE SEQUENCE</scope>
    <source>
        <strain evidence="15">Ploen Becks lab</strain>
    </source>
</reference>
<evidence type="ECO:0000256" key="8">
    <source>
        <dbReference type="ARBA" id="ARBA00023040"/>
    </source>
</evidence>
<name>A0A813PIR3_9BILA</name>
<keyword evidence="4 13" id="KW-0812">Transmembrane</keyword>
<keyword evidence="11 13" id="KW-0675">Receptor</keyword>
<evidence type="ECO:0000259" key="14">
    <source>
        <dbReference type="PROSITE" id="PS50262"/>
    </source>
</evidence>
<dbReference type="GO" id="GO:0009881">
    <property type="term" value="F:photoreceptor activity"/>
    <property type="evidence" value="ECO:0007669"/>
    <property type="project" value="UniProtKB-KW"/>
</dbReference>
<evidence type="ECO:0000256" key="3">
    <source>
        <dbReference type="ARBA" id="ARBA00022606"/>
    </source>
</evidence>
<feature type="transmembrane region" description="Helical" evidence="13">
    <location>
        <begin position="242"/>
        <end position="262"/>
    </location>
</feature>
<evidence type="ECO:0000313" key="15">
    <source>
        <dbReference type="EMBL" id="CAF0751292.1"/>
    </source>
</evidence>
<comment type="subcellular location">
    <subcellularLocation>
        <location evidence="1 13">Membrane</location>
        <topology evidence="1 13">Multi-pass membrane protein</topology>
    </subcellularLocation>
</comment>
<keyword evidence="12 13" id="KW-0807">Transducer</keyword>
<sequence>MISHNVSYENLNSFGQVSPIECYKLNVLSFVCFIIFIFSLFFNTILLWVFFTNKELRSPLNIIIIALTFLNLFGTLTELPVVIITNYSCRWVFNKLICTIVAFIMYFIGCSSIYLLTVISFERWYAIVNPFEQRYLTYKYTCLIIMLCLLFSLIWCVAPLFGWSYYSLEISLTTCSVEWNDHSLNVISYNMTIFGFVYLIPLVVLIYTNIKLIFMIRGLSGFLKTSKQTYITKRRLIKERKLTISILLIIFCFMISWTPYAIVSLISSFFYNYIKISPIGSLIPSVFAKTSLLWPSVLYIFSNNQIKTFLSNKLNFRKKSLHTETSYSLHSRKSKRIGQYV</sequence>
<comment type="caution">
    <text evidence="15">The sequence shown here is derived from an EMBL/GenBank/DDBJ whole genome shotgun (WGS) entry which is preliminary data.</text>
</comment>
<dbReference type="GO" id="GO:0007601">
    <property type="term" value="P:visual perception"/>
    <property type="evidence" value="ECO:0007669"/>
    <property type="project" value="InterPro"/>
</dbReference>
<keyword evidence="7 13" id="KW-0157">Chromophore</keyword>
<dbReference type="OrthoDB" id="2101615at2759"/>
<feature type="transmembrane region" description="Helical" evidence="13">
    <location>
        <begin position="282"/>
        <end position="301"/>
    </location>
</feature>
<evidence type="ECO:0000256" key="10">
    <source>
        <dbReference type="ARBA" id="ARBA00023157"/>
    </source>
</evidence>
<evidence type="ECO:0000256" key="11">
    <source>
        <dbReference type="ARBA" id="ARBA00023170"/>
    </source>
</evidence>
<evidence type="ECO:0000313" key="16">
    <source>
        <dbReference type="Proteomes" id="UP000663879"/>
    </source>
</evidence>
<keyword evidence="5 13" id="KW-0681">Retinal protein</keyword>
<feature type="transmembrane region" description="Helical" evidence="13">
    <location>
        <begin position="140"/>
        <end position="166"/>
    </location>
</feature>
<organism evidence="15 16">
    <name type="scientific">Brachionus calyciflorus</name>
    <dbReference type="NCBI Taxonomy" id="104777"/>
    <lineage>
        <taxon>Eukaryota</taxon>
        <taxon>Metazoa</taxon>
        <taxon>Spiralia</taxon>
        <taxon>Gnathifera</taxon>
        <taxon>Rotifera</taxon>
        <taxon>Eurotatoria</taxon>
        <taxon>Monogononta</taxon>
        <taxon>Pseudotrocha</taxon>
        <taxon>Ploima</taxon>
        <taxon>Brachionidae</taxon>
        <taxon>Brachionus</taxon>
    </lineage>
</organism>
<evidence type="ECO:0000256" key="6">
    <source>
        <dbReference type="ARBA" id="ARBA00022989"/>
    </source>
</evidence>
<dbReference type="PROSITE" id="PS50262">
    <property type="entry name" value="G_PROTEIN_RECEP_F1_2"/>
    <property type="match status" value="1"/>
</dbReference>
<dbReference type="InterPro" id="IPR050125">
    <property type="entry name" value="GPCR_opsins"/>
</dbReference>
<feature type="transmembrane region" description="Helical" evidence="13">
    <location>
        <begin position="96"/>
        <end position="119"/>
    </location>
</feature>
<evidence type="ECO:0000256" key="9">
    <source>
        <dbReference type="ARBA" id="ARBA00023136"/>
    </source>
</evidence>
<evidence type="ECO:0000256" key="2">
    <source>
        <dbReference type="ARBA" id="ARBA00022543"/>
    </source>
</evidence>
<evidence type="ECO:0000256" key="5">
    <source>
        <dbReference type="ARBA" id="ARBA00022925"/>
    </source>
</evidence>
<dbReference type="SUPFAM" id="SSF81321">
    <property type="entry name" value="Family A G protein-coupled receptor-like"/>
    <property type="match status" value="1"/>
</dbReference>
<dbReference type="PRINTS" id="PR00237">
    <property type="entry name" value="GPCRRHODOPSN"/>
</dbReference>
<keyword evidence="2 13" id="KW-0600">Photoreceptor protein</keyword>
<feature type="transmembrane region" description="Helical" evidence="13">
    <location>
        <begin position="27"/>
        <end position="50"/>
    </location>
</feature>
<dbReference type="GO" id="GO:0007602">
    <property type="term" value="P:phototransduction"/>
    <property type="evidence" value="ECO:0007669"/>
    <property type="project" value="UniProtKB-KW"/>
</dbReference>
<keyword evidence="16" id="KW-1185">Reference proteome</keyword>
<evidence type="ECO:0000256" key="12">
    <source>
        <dbReference type="ARBA" id="ARBA00023224"/>
    </source>
</evidence>
<dbReference type="PANTHER" id="PTHR24240">
    <property type="entry name" value="OPSIN"/>
    <property type="match status" value="1"/>
</dbReference>
<keyword evidence="8 13" id="KW-0297">G-protein coupled receptor</keyword>
<dbReference type="InterPro" id="IPR000276">
    <property type="entry name" value="GPCR_Rhodpsn"/>
</dbReference>
<dbReference type="Gene3D" id="1.20.1070.10">
    <property type="entry name" value="Rhodopsin 7-helix transmembrane proteins"/>
    <property type="match status" value="1"/>
</dbReference>
<dbReference type="Pfam" id="PF00001">
    <property type="entry name" value="7tm_1"/>
    <property type="match status" value="1"/>
</dbReference>
<evidence type="ECO:0000256" key="1">
    <source>
        <dbReference type="ARBA" id="ARBA00004141"/>
    </source>
</evidence>
<accession>A0A813PIR3</accession>
<dbReference type="PROSITE" id="PS00237">
    <property type="entry name" value="G_PROTEIN_RECEP_F1_1"/>
    <property type="match status" value="1"/>
</dbReference>
<keyword evidence="10" id="KW-1015">Disulfide bond</keyword>
<proteinExistence type="inferred from homology"/>
<protein>
    <recommendedName>
        <fullName evidence="14">G-protein coupled receptors family 1 profile domain-containing protein</fullName>
    </recommendedName>
</protein>
<gene>
    <name evidence="15" type="ORF">OXX778_LOCUS3930</name>
</gene>
<feature type="transmembrane region" description="Helical" evidence="13">
    <location>
        <begin position="186"/>
        <end position="207"/>
    </location>
</feature>
<evidence type="ECO:0000256" key="7">
    <source>
        <dbReference type="ARBA" id="ARBA00022991"/>
    </source>
</evidence>
<dbReference type="CDD" id="cd14969">
    <property type="entry name" value="7tmA_Opsins_type2_animals"/>
    <property type="match status" value="1"/>
</dbReference>
<dbReference type="EMBL" id="CAJNOC010000368">
    <property type="protein sequence ID" value="CAF0751292.1"/>
    <property type="molecule type" value="Genomic_DNA"/>
</dbReference>
<keyword evidence="3 13" id="KW-0716">Sensory transduction</keyword>
<keyword evidence="9 13" id="KW-0472">Membrane</keyword>
<dbReference type="InterPro" id="IPR017452">
    <property type="entry name" value="GPCR_Rhodpsn_7TM"/>
</dbReference>
<evidence type="ECO:0000256" key="13">
    <source>
        <dbReference type="RuleBase" id="RU004951"/>
    </source>
</evidence>
<comment type="similarity">
    <text evidence="13">Belongs to the G-protein coupled receptor 1 family. Opsin subfamily.</text>
</comment>
<feature type="domain" description="G-protein coupled receptors family 1 profile" evidence="14">
    <location>
        <begin position="42"/>
        <end position="299"/>
    </location>
</feature>
<dbReference type="InterPro" id="IPR001760">
    <property type="entry name" value="Opsin"/>
</dbReference>
<dbReference type="GO" id="GO:0016020">
    <property type="term" value="C:membrane"/>
    <property type="evidence" value="ECO:0007669"/>
    <property type="project" value="UniProtKB-SubCell"/>
</dbReference>
<evidence type="ECO:0000256" key="4">
    <source>
        <dbReference type="ARBA" id="ARBA00022692"/>
    </source>
</evidence>
<keyword evidence="6 13" id="KW-1133">Transmembrane helix</keyword>
<feature type="transmembrane region" description="Helical" evidence="13">
    <location>
        <begin position="62"/>
        <end position="84"/>
    </location>
</feature>
<dbReference type="GO" id="GO:0004930">
    <property type="term" value="F:G protein-coupled receptor activity"/>
    <property type="evidence" value="ECO:0007669"/>
    <property type="project" value="UniProtKB-KW"/>
</dbReference>
<dbReference type="AlphaFoldDB" id="A0A813PIR3"/>
<dbReference type="PRINTS" id="PR00238">
    <property type="entry name" value="OPSIN"/>
</dbReference>
<dbReference type="Proteomes" id="UP000663879">
    <property type="component" value="Unassembled WGS sequence"/>
</dbReference>